<dbReference type="Gene3D" id="3.30.40.10">
    <property type="entry name" value="Zinc/RING finger domain, C3HC4 (zinc finger)"/>
    <property type="match status" value="1"/>
</dbReference>
<organism evidence="3 5">
    <name type="scientific">Medicago truncatula</name>
    <name type="common">Barrel medic</name>
    <name type="synonym">Medicago tribuloides</name>
    <dbReference type="NCBI Taxonomy" id="3880"/>
    <lineage>
        <taxon>Eukaryota</taxon>
        <taxon>Viridiplantae</taxon>
        <taxon>Streptophyta</taxon>
        <taxon>Embryophyta</taxon>
        <taxon>Tracheophyta</taxon>
        <taxon>Spermatophyta</taxon>
        <taxon>Magnoliopsida</taxon>
        <taxon>eudicotyledons</taxon>
        <taxon>Gunneridae</taxon>
        <taxon>Pentapetalae</taxon>
        <taxon>rosids</taxon>
        <taxon>fabids</taxon>
        <taxon>Fabales</taxon>
        <taxon>Fabaceae</taxon>
        <taxon>Papilionoideae</taxon>
        <taxon>50 kb inversion clade</taxon>
        <taxon>NPAAA clade</taxon>
        <taxon>Hologalegina</taxon>
        <taxon>IRL clade</taxon>
        <taxon>Trifolieae</taxon>
        <taxon>Medicago</taxon>
    </lineage>
</organism>
<protein>
    <submittedName>
        <fullName evidence="3">RING finger protein</fullName>
    </submittedName>
</protein>
<accession>G7L9P7</accession>
<evidence type="ECO:0000313" key="4">
    <source>
        <dbReference type="EnsemblPlants" id="AET05330"/>
    </source>
</evidence>
<dbReference type="InterPro" id="IPR013083">
    <property type="entry name" value="Znf_RING/FYVE/PHD"/>
</dbReference>
<proteinExistence type="predicted"/>
<sequence length="160" mass="19130">MHAFKNYMHVWVMPIPYSYCKNCSEEQQKKKKHWFNRGRRRIGLRIKGEEEEAPASRDKKMMYKSSVDDDDDGAPSGWYRVRRAQYIARRTLYMDRLTRVRESTYDSSHPTRFGETSCVVCLHDFTNTQTLLSLPCEHIFSKECISTYIFRYKLFVGKIF</sequence>
<dbReference type="PaxDb" id="3880-AET05330"/>
<evidence type="ECO:0000313" key="5">
    <source>
        <dbReference type="Proteomes" id="UP000002051"/>
    </source>
</evidence>
<evidence type="ECO:0000313" key="3">
    <source>
        <dbReference type="EMBL" id="AET05330.1"/>
    </source>
</evidence>
<gene>
    <name evidence="3" type="ordered locus">MTR_8g104220</name>
</gene>
<dbReference type="EnsemblPlants" id="AET05330">
    <property type="protein sequence ID" value="AET05330"/>
    <property type="gene ID" value="MTR_8g104220"/>
</dbReference>
<dbReference type="AlphaFoldDB" id="G7L9P7"/>
<dbReference type="EMBL" id="CM001224">
    <property type="protein sequence ID" value="AET05330.1"/>
    <property type="molecule type" value="Genomic_DNA"/>
</dbReference>
<reference evidence="4" key="3">
    <citation type="submission" date="2015-04" db="UniProtKB">
        <authorList>
            <consortium name="EnsemblPlants"/>
        </authorList>
    </citation>
    <scope>IDENTIFICATION</scope>
    <source>
        <strain evidence="4">cv. Jemalong A17</strain>
    </source>
</reference>
<name>G7L9P7_MEDTR</name>
<keyword evidence="5" id="KW-1185">Reference proteome</keyword>
<evidence type="ECO:0000256" key="1">
    <source>
        <dbReference type="SAM" id="MobiDB-lite"/>
    </source>
</evidence>
<feature type="region of interest" description="Disordered" evidence="1">
    <location>
        <begin position="47"/>
        <end position="72"/>
    </location>
</feature>
<dbReference type="HOGENOM" id="CLU_1654796_0_0_1"/>
<dbReference type="SUPFAM" id="SSF57850">
    <property type="entry name" value="RING/U-box"/>
    <property type="match status" value="1"/>
</dbReference>
<reference evidence="3 5" key="1">
    <citation type="journal article" date="2011" name="Nature">
        <title>The Medicago genome provides insight into the evolution of rhizobial symbioses.</title>
        <authorList>
            <person name="Young N.D."/>
            <person name="Debelle F."/>
            <person name="Oldroyd G.E."/>
            <person name="Geurts R."/>
            <person name="Cannon S.B."/>
            <person name="Udvardi M.K."/>
            <person name="Benedito V.A."/>
            <person name="Mayer K.F."/>
            <person name="Gouzy J."/>
            <person name="Schoof H."/>
            <person name="Van de Peer Y."/>
            <person name="Proost S."/>
            <person name="Cook D.R."/>
            <person name="Meyers B.C."/>
            <person name="Spannagl M."/>
            <person name="Cheung F."/>
            <person name="De Mita S."/>
            <person name="Krishnakumar V."/>
            <person name="Gundlach H."/>
            <person name="Zhou S."/>
            <person name="Mudge J."/>
            <person name="Bharti A.K."/>
            <person name="Murray J.D."/>
            <person name="Naoumkina M.A."/>
            <person name="Rosen B."/>
            <person name="Silverstein K.A."/>
            <person name="Tang H."/>
            <person name="Rombauts S."/>
            <person name="Zhao P.X."/>
            <person name="Zhou P."/>
            <person name="Barbe V."/>
            <person name="Bardou P."/>
            <person name="Bechner M."/>
            <person name="Bellec A."/>
            <person name="Berger A."/>
            <person name="Berges H."/>
            <person name="Bidwell S."/>
            <person name="Bisseling T."/>
            <person name="Choisne N."/>
            <person name="Couloux A."/>
            <person name="Denny R."/>
            <person name="Deshpande S."/>
            <person name="Dai X."/>
            <person name="Doyle J.J."/>
            <person name="Dudez A.M."/>
            <person name="Farmer A.D."/>
            <person name="Fouteau S."/>
            <person name="Franken C."/>
            <person name="Gibelin C."/>
            <person name="Gish J."/>
            <person name="Goldstein S."/>
            <person name="Gonzalez A.J."/>
            <person name="Green P.J."/>
            <person name="Hallab A."/>
            <person name="Hartog M."/>
            <person name="Hua A."/>
            <person name="Humphray S.J."/>
            <person name="Jeong D.H."/>
            <person name="Jing Y."/>
            <person name="Jocker A."/>
            <person name="Kenton S.M."/>
            <person name="Kim D.J."/>
            <person name="Klee K."/>
            <person name="Lai H."/>
            <person name="Lang C."/>
            <person name="Lin S."/>
            <person name="Macmil S.L."/>
            <person name="Magdelenat G."/>
            <person name="Matthews L."/>
            <person name="McCorrison J."/>
            <person name="Monaghan E.L."/>
            <person name="Mun J.H."/>
            <person name="Najar F.Z."/>
            <person name="Nicholson C."/>
            <person name="Noirot C."/>
            <person name="O'Bleness M."/>
            <person name="Paule C.R."/>
            <person name="Poulain J."/>
            <person name="Prion F."/>
            <person name="Qin B."/>
            <person name="Qu C."/>
            <person name="Retzel E.F."/>
            <person name="Riddle C."/>
            <person name="Sallet E."/>
            <person name="Samain S."/>
            <person name="Samson N."/>
            <person name="Sanders I."/>
            <person name="Saurat O."/>
            <person name="Scarpelli C."/>
            <person name="Schiex T."/>
            <person name="Segurens B."/>
            <person name="Severin A.J."/>
            <person name="Sherrier D.J."/>
            <person name="Shi R."/>
            <person name="Sims S."/>
            <person name="Singer S.R."/>
            <person name="Sinharoy S."/>
            <person name="Sterck L."/>
            <person name="Viollet A."/>
            <person name="Wang B.B."/>
            <person name="Wang K."/>
            <person name="Wang M."/>
            <person name="Wang X."/>
            <person name="Warfsmann J."/>
            <person name="Weissenbach J."/>
            <person name="White D.D."/>
            <person name="White J.D."/>
            <person name="Wiley G.B."/>
            <person name="Wincker P."/>
            <person name="Xing Y."/>
            <person name="Yang L."/>
            <person name="Yao Z."/>
            <person name="Ying F."/>
            <person name="Zhai J."/>
            <person name="Zhou L."/>
            <person name="Zuber A."/>
            <person name="Denarie J."/>
            <person name="Dixon R.A."/>
            <person name="May G.D."/>
            <person name="Schwartz D.C."/>
            <person name="Rogers J."/>
            <person name="Quetier F."/>
            <person name="Town C.D."/>
            <person name="Roe B.A."/>
        </authorList>
    </citation>
    <scope>NUCLEOTIDE SEQUENCE [LARGE SCALE GENOMIC DNA]</scope>
    <source>
        <strain evidence="3">A17</strain>
        <strain evidence="4 5">cv. Jemalong A17</strain>
    </source>
</reference>
<evidence type="ECO:0000259" key="2">
    <source>
        <dbReference type="Pfam" id="PF13639"/>
    </source>
</evidence>
<dbReference type="Pfam" id="PF13639">
    <property type="entry name" value="zf-RING_2"/>
    <property type="match status" value="1"/>
</dbReference>
<dbReference type="InterPro" id="IPR001841">
    <property type="entry name" value="Znf_RING"/>
</dbReference>
<dbReference type="Proteomes" id="UP000002051">
    <property type="component" value="Chromosome 8"/>
</dbReference>
<reference evidence="3 5" key="2">
    <citation type="journal article" date="2014" name="BMC Genomics">
        <title>An improved genome release (version Mt4.0) for the model legume Medicago truncatula.</title>
        <authorList>
            <person name="Tang H."/>
            <person name="Krishnakumar V."/>
            <person name="Bidwell S."/>
            <person name="Rosen B."/>
            <person name="Chan A."/>
            <person name="Zhou S."/>
            <person name="Gentzbittel L."/>
            <person name="Childs K.L."/>
            <person name="Yandell M."/>
            <person name="Gundlach H."/>
            <person name="Mayer K.F."/>
            <person name="Schwartz D.C."/>
            <person name="Town C.D."/>
        </authorList>
    </citation>
    <scope>GENOME REANNOTATION</scope>
    <source>
        <strain evidence="4 5">cv. Jemalong A17</strain>
    </source>
</reference>
<feature type="domain" description="RING-type" evidence="2">
    <location>
        <begin position="117"/>
        <end position="148"/>
    </location>
</feature>